<evidence type="ECO:0000313" key="2">
    <source>
        <dbReference type="EMBL" id="MDQ0495327.1"/>
    </source>
</evidence>
<keyword evidence="3" id="KW-1185">Reference proteome</keyword>
<dbReference type="Proteomes" id="UP001242811">
    <property type="component" value="Unassembled WGS sequence"/>
</dbReference>
<protein>
    <recommendedName>
        <fullName evidence="1">Purine catabolism PurC-like domain-containing protein</fullName>
    </recommendedName>
</protein>
<feature type="domain" description="Purine catabolism PurC-like" evidence="1">
    <location>
        <begin position="13"/>
        <end position="123"/>
    </location>
</feature>
<sequence length="174" mass="19719">MHLTVEDALTVYPLSEGKLAAGKKGISRTISSINLMDAPDVINWMKEEELLLTTAYAIRDSPEEFVNLLQKLNERGASGLGIKLGRYWVEIPEIALIEADRLGFPLIELPFEFTFSEQITALFQSEFQRDTRRLNELLETQKKLVDFAMQADEYTNYFQSITSILGRPVAIVTS</sequence>
<evidence type="ECO:0000313" key="3">
    <source>
        <dbReference type="Proteomes" id="UP001242811"/>
    </source>
</evidence>
<dbReference type="InterPro" id="IPR012914">
    <property type="entry name" value="PucR_dom"/>
</dbReference>
<dbReference type="EMBL" id="JAUSWA010000021">
    <property type="protein sequence ID" value="MDQ0495327.1"/>
    <property type="molecule type" value="Genomic_DNA"/>
</dbReference>
<dbReference type="RefSeq" id="WP_152381612.1">
    <property type="nucleotide sequence ID" value="NZ_CP045298.1"/>
</dbReference>
<evidence type="ECO:0000259" key="1">
    <source>
        <dbReference type="Pfam" id="PF07905"/>
    </source>
</evidence>
<name>A0ABU0L382_9BACL</name>
<gene>
    <name evidence="2" type="ORF">QOZ95_003506</name>
</gene>
<proteinExistence type="predicted"/>
<organism evidence="2 3">
    <name type="scientific">Paenibacillus brasilensis</name>
    <dbReference type="NCBI Taxonomy" id="128574"/>
    <lineage>
        <taxon>Bacteria</taxon>
        <taxon>Bacillati</taxon>
        <taxon>Bacillota</taxon>
        <taxon>Bacilli</taxon>
        <taxon>Bacillales</taxon>
        <taxon>Paenibacillaceae</taxon>
        <taxon>Paenibacillus</taxon>
    </lineage>
</organism>
<dbReference type="Pfam" id="PF07905">
    <property type="entry name" value="PucR"/>
    <property type="match status" value="1"/>
</dbReference>
<reference evidence="2 3" key="1">
    <citation type="submission" date="2023-07" db="EMBL/GenBank/DDBJ databases">
        <title>Genomic Encyclopedia of Type Strains, Phase IV (KMG-IV): sequencing the most valuable type-strain genomes for metagenomic binning, comparative biology and taxonomic classification.</title>
        <authorList>
            <person name="Goeker M."/>
        </authorList>
    </citation>
    <scope>NUCLEOTIDE SEQUENCE [LARGE SCALE GENOMIC DNA]</scope>
    <source>
        <strain evidence="2 3">DSM 14914</strain>
    </source>
</reference>
<accession>A0ABU0L382</accession>
<comment type="caution">
    <text evidence="2">The sequence shown here is derived from an EMBL/GenBank/DDBJ whole genome shotgun (WGS) entry which is preliminary data.</text>
</comment>